<feature type="domain" description="SprT-like" evidence="1">
    <location>
        <begin position="4"/>
        <end position="150"/>
    </location>
</feature>
<name>H6NSZ4_9BACL</name>
<accession>H6NSZ4</accession>
<proteinExistence type="predicted"/>
<dbReference type="STRING" id="1116391.PM3016_568"/>
<sequence>MDDRQLQLWVEQISLSSFGIPFEHKARFNRRLRSTGGRYFMRSHDIEISWLHYEQFGMEDVEKIIKHELCHYHLHIKGGGYQHKDADFKWLLEKVGGSRYCQSLPQAFQRKEPYKYKLACVSCPMEYLRKRKVDPRKYVCGKCKGKLKLLALDLKQHS</sequence>
<organism evidence="2 3">
    <name type="scientific">Paenibacillus mucilaginosus 3016</name>
    <dbReference type="NCBI Taxonomy" id="1116391"/>
    <lineage>
        <taxon>Bacteria</taxon>
        <taxon>Bacillati</taxon>
        <taxon>Bacillota</taxon>
        <taxon>Bacilli</taxon>
        <taxon>Bacillales</taxon>
        <taxon>Paenibacillaceae</taxon>
        <taxon>Paenibacillus</taxon>
    </lineage>
</organism>
<dbReference type="AlphaFoldDB" id="H6NSZ4"/>
<dbReference type="KEGG" id="pmq:PM3016_568"/>
<dbReference type="InterPro" id="IPR006640">
    <property type="entry name" value="SprT-like_domain"/>
</dbReference>
<gene>
    <name evidence="2" type="ORF">PM3016_568</name>
</gene>
<dbReference type="SMART" id="SM00731">
    <property type="entry name" value="SprT"/>
    <property type="match status" value="1"/>
</dbReference>
<keyword evidence="3" id="KW-1185">Reference proteome</keyword>
<evidence type="ECO:0000313" key="2">
    <source>
        <dbReference type="EMBL" id="AFC27535.1"/>
    </source>
</evidence>
<evidence type="ECO:0000313" key="3">
    <source>
        <dbReference type="Proteomes" id="UP000007523"/>
    </source>
</evidence>
<dbReference type="HOGENOM" id="CLU_123820_0_0_9"/>
<dbReference type="InterPro" id="IPR035240">
    <property type="entry name" value="SprT_Zn_ribbon"/>
</dbReference>
<protein>
    <recommendedName>
        <fullName evidence="1">SprT-like domain-containing protein</fullName>
    </recommendedName>
</protein>
<dbReference type="EMBL" id="CP003235">
    <property type="protein sequence ID" value="AFC27535.1"/>
    <property type="molecule type" value="Genomic_DNA"/>
</dbReference>
<dbReference type="Pfam" id="PF17283">
    <property type="entry name" value="Zn_ribbon_SprT"/>
    <property type="match status" value="1"/>
</dbReference>
<dbReference type="Pfam" id="PF10263">
    <property type="entry name" value="SprT-like"/>
    <property type="match status" value="1"/>
</dbReference>
<dbReference type="Proteomes" id="UP000007523">
    <property type="component" value="Chromosome"/>
</dbReference>
<dbReference type="NCBIfam" id="NF003339">
    <property type="entry name" value="PRK04351.1"/>
    <property type="match status" value="1"/>
</dbReference>
<reference evidence="2 3" key="1">
    <citation type="journal article" date="2012" name="J. Bacteriol.">
        <title>Complete Genome Sequence of Paenibacillus mucilaginosus 3016, a Bacterium Functional as Microbial Fertilizer.</title>
        <authorList>
            <person name="Ma M."/>
            <person name="Wang Z."/>
            <person name="Li L."/>
            <person name="Jiang X."/>
            <person name="Guan D."/>
            <person name="Cao F."/>
            <person name="Chen H."/>
            <person name="Wang X."/>
            <person name="Shen D."/>
            <person name="Du B."/>
            <person name="Li J."/>
        </authorList>
    </citation>
    <scope>NUCLEOTIDE SEQUENCE [LARGE SCALE GENOMIC DNA]</scope>
    <source>
        <strain evidence="2 3">3016</strain>
    </source>
</reference>
<dbReference type="RefSeq" id="WP_014368385.1">
    <property type="nucleotide sequence ID" value="NC_016935.1"/>
</dbReference>
<evidence type="ECO:0000259" key="1">
    <source>
        <dbReference type="SMART" id="SM00731"/>
    </source>
</evidence>
<dbReference type="GO" id="GO:0006950">
    <property type="term" value="P:response to stress"/>
    <property type="evidence" value="ECO:0007669"/>
    <property type="project" value="UniProtKB-ARBA"/>
</dbReference>